<comment type="caution">
    <text evidence="4">The sequence shown here is derived from an EMBL/GenBank/DDBJ whole genome shotgun (WGS) entry which is preliminary data.</text>
</comment>
<keyword evidence="1" id="KW-0040">ANK repeat</keyword>
<evidence type="ECO:0000256" key="1">
    <source>
        <dbReference type="PROSITE-ProRule" id="PRU00023"/>
    </source>
</evidence>
<gene>
    <name evidence="4" type="ORF">Q0812_07995</name>
</gene>
<feature type="repeat" description="ANK" evidence="1">
    <location>
        <begin position="358"/>
        <end position="390"/>
    </location>
</feature>
<dbReference type="Pfam" id="PF05569">
    <property type="entry name" value="Peptidase_M56"/>
    <property type="match status" value="1"/>
</dbReference>
<dbReference type="PANTHER" id="PTHR34978:SF3">
    <property type="entry name" value="SLR0241 PROTEIN"/>
    <property type="match status" value="1"/>
</dbReference>
<feature type="transmembrane region" description="Helical" evidence="2">
    <location>
        <begin position="38"/>
        <end position="55"/>
    </location>
</feature>
<dbReference type="CDD" id="cd07341">
    <property type="entry name" value="M56_BlaR1_MecR1_like"/>
    <property type="match status" value="1"/>
</dbReference>
<dbReference type="Pfam" id="PF12796">
    <property type="entry name" value="Ank_2"/>
    <property type="match status" value="1"/>
</dbReference>
<dbReference type="SMART" id="SM00248">
    <property type="entry name" value="ANK"/>
    <property type="match status" value="4"/>
</dbReference>
<dbReference type="PANTHER" id="PTHR34978">
    <property type="entry name" value="POSSIBLE SENSOR-TRANSDUCER PROTEIN BLAR"/>
    <property type="match status" value="1"/>
</dbReference>
<reference evidence="4" key="1">
    <citation type="submission" date="2023-07" db="EMBL/GenBank/DDBJ databases">
        <title>Brevundimonas soil sp. nov., isolated from the soil of chemical plant.</title>
        <authorList>
            <person name="Wu N."/>
        </authorList>
    </citation>
    <scope>NUCLEOTIDE SEQUENCE</scope>
    <source>
        <strain evidence="4">XZ-24</strain>
    </source>
</reference>
<sequence length="492" mass="51220">MAADLLALLLKAALASGLATLVIIALRKAARRLAGAEVAYTLWLLVPLAALALLVPPRTVQVETAPERAAISSSQIQTRATATLAVTSSPTSTTSALPGVTVLALTIWGAGAAGLIGVQFYRQRRFTRRAGPLSPVEGGVWRAAGPQVGPLLVGVLRPRILVPSDFERRFSPEARDLILLHEHIHRRRGDVAVNAAALLLQGLFWFNPLIHLGARLMRLDQELACDARVAAERPGSRKAYAEAMLKAQADGTTLAAPLACAWPARSALAERIAWLSRGAPSNTARRAGAAAAVLLALSGSVAAWAAQPPREVTADRDAASPAARALGGELIDALIEGRFDEAYALIGQGADVNRARLGDGSPLILSARTGRPDLVRALLAAGADPNLAVSGDGSPLIQAAAGGDLDSVNLLLAAGAGVDQIVPSDETALINAAREGKMPVVQRLIEAGADPNLAVMAPRFNGDMERRSPLSMAEREGHADVAAYLRAQGARA</sequence>
<dbReference type="PROSITE" id="PS50297">
    <property type="entry name" value="ANK_REP_REGION"/>
    <property type="match status" value="2"/>
</dbReference>
<keyword evidence="2" id="KW-0812">Transmembrane</keyword>
<dbReference type="EMBL" id="JAUKTR010000003">
    <property type="protein sequence ID" value="MDO1559368.1"/>
    <property type="molecule type" value="Genomic_DNA"/>
</dbReference>
<keyword evidence="5" id="KW-1185">Reference proteome</keyword>
<evidence type="ECO:0000259" key="3">
    <source>
        <dbReference type="Pfam" id="PF05569"/>
    </source>
</evidence>
<feature type="transmembrane region" description="Helical" evidence="2">
    <location>
        <begin position="191"/>
        <end position="210"/>
    </location>
</feature>
<proteinExistence type="predicted"/>
<feature type="transmembrane region" description="Helical" evidence="2">
    <location>
        <begin position="6"/>
        <end position="26"/>
    </location>
</feature>
<dbReference type="InterPro" id="IPR002110">
    <property type="entry name" value="Ankyrin_rpt"/>
</dbReference>
<organism evidence="4 5">
    <name type="scientific">Peiella sedimenti</name>
    <dbReference type="NCBI Taxonomy" id="3061083"/>
    <lineage>
        <taxon>Bacteria</taxon>
        <taxon>Pseudomonadati</taxon>
        <taxon>Pseudomonadota</taxon>
        <taxon>Alphaproteobacteria</taxon>
        <taxon>Caulobacterales</taxon>
        <taxon>Caulobacteraceae</taxon>
        <taxon>Peiella</taxon>
    </lineage>
</organism>
<dbReference type="SUPFAM" id="SSF48403">
    <property type="entry name" value="Ankyrin repeat"/>
    <property type="match status" value="1"/>
</dbReference>
<evidence type="ECO:0000313" key="5">
    <source>
        <dbReference type="Proteomes" id="UP001169063"/>
    </source>
</evidence>
<dbReference type="PROSITE" id="PS50088">
    <property type="entry name" value="ANK_REPEAT"/>
    <property type="match status" value="2"/>
</dbReference>
<dbReference type="InterPro" id="IPR036770">
    <property type="entry name" value="Ankyrin_rpt-contain_sf"/>
</dbReference>
<name>A0ABT8SNH1_9CAUL</name>
<evidence type="ECO:0000313" key="4">
    <source>
        <dbReference type="EMBL" id="MDO1559368.1"/>
    </source>
</evidence>
<keyword evidence="2" id="KW-1133">Transmembrane helix</keyword>
<protein>
    <submittedName>
        <fullName evidence="4">M56 family metallopeptidase</fullName>
    </submittedName>
</protein>
<dbReference type="Proteomes" id="UP001169063">
    <property type="component" value="Unassembled WGS sequence"/>
</dbReference>
<accession>A0ABT8SNH1</accession>
<evidence type="ECO:0000256" key="2">
    <source>
        <dbReference type="SAM" id="Phobius"/>
    </source>
</evidence>
<keyword evidence="2" id="KW-0472">Membrane</keyword>
<feature type="domain" description="Peptidase M56" evidence="3">
    <location>
        <begin position="9"/>
        <end position="274"/>
    </location>
</feature>
<dbReference type="Gene3D" id="1.25.40.20">
    <property type="entry name" value="Ankyrin repeat-containing domain"/>
    <property type="match status" value="1"/>
</dbReference>
<feature type="repeat" description="ANK" evidence="1">
    <location>
        <begin position="424"/>
        <end position="456"/>
    </location>
</feature>
<dbReference type="RefSeq" id="WP_302109801.1">
    <property type="nucleotide sequence ID" value="NZ_JAUKTR010000003.1"/>
</dbReference>
<dbReference type="InterPro" id="IPR008756">
    <property type="entry name" value="Peptidase_M56"/>
</dbReference>
<dbReference type="Pfam" id="PF00023">
    <property type="entry name" value="Ank"/>
    <property type="match status" value="1"/>
</dbReference>
<feature type="transmembrane region" description="Helical" evidence="2">
    <location>
        <begin position="96"/>
        <end position="121"/>
    </location>
</feature>
<dbReference type="InterPro" id="IPR052173">
    <property type="entry name" value="Beta-lactam_resp_regulator"/>
</dbReference>